<protein>
    <submittedName>
        <fullName evidence="3">Uncharacterized protein</fullName>
    </submittedName>
</protein>
<feature type="chain" id="PRO_5018083025" evidence="2">
    <location>
        <begin position="28"/>
        <end position="66"/>
    </location>
</feature>
<gene>
    <name evidence="3" type="ORF">D3M96_15095</name>
</gene>
<name>A0A3G2HX46_9BURK</name>
<feature type="compositionally biased region" description="Low complexity" evidence="1">
    <location>
        <begin position="34"/>
        <end position="46"/>
    </location>
</feature>
<sequence length="66" mass="6725">MTSNNASLTFERLKRASVLLMFCGLLAACGGGSDTDSSGSNTGSPEEPTEPGKPTPEPAPQLKCAP</sequence>
<feature type="region of interest" description="Disordered" evidence="1">
    <location>
        <begin position="31"/>
        <end position="66"/>
    </location>
</feature>
<keyword evidence="2" id="KW-0732">Signal</keyword>
<evidence type="ECO:0000313" key="4">
    <source>
        <dbReference type="Proteomes" id="UP000268070"/>
    </source>
</evidence>
<evidence type="ECO:0000256" key="2">
    <source>
        <dbReference type="SAM" id="SignalP"/>
    </source>
</evidence>
<reference evidence="3 4" key="1">
    <citation type="submission" date="2018-09" db="EMBL/GenBank/DDBJ databases">
        <title>Complete genome sequence of the hydrocarbonoclastic bacterium Alcaligenes aquatilis QD168, isolated from a crude-oil polluted marine sediment of Central Chile.</title>
        <authorList>
            <person name="Duran R.E."/>
            <person name="Barra B."/>
            <person name="Salva-Serra F."/>
            <person name="Mendez V."/>
            <person name="Moore E.R.B."/>
            <person name="Seeger M."/>
        </authorList>
    </citation>
    <scope>NUCLEOTIDE SEQUENCE [LARGE SCALE GENOMIC DNA]</scope>
    <source>
        <strain evidence="3 4">QD168</strain>
    </source>
</reference>
<evidence type="ECO:0000256" key="1">
    <source>
        <dbReference type="SAM" id="MobiDB-lite"/>
    </source>
</evidence>
<dbReference type="EMBL" id="CP032153">
    <property type="protein sequence ID" value="AYN21742.1"/>
    <property type="molecule type" value="Genomic_DNA"/>
</dbReference>
<dbReference type="RefSeq" id="WP_121739433.1">
    <property type="nucleotide sequence ID" value="NZ_CP032153.1"/>
</dbReference>
<dbReference type="Proteomes" id="UP000268070">
    <property type="component" value="Chromosome"/>
</dbReference>
<evidence type="ECO:0000313" key="3">
    <source>
        <dbReference type="EMBL" id="AYN21742.1"/>
    </source>
</evidence>
<proteinExistence type="predicted"/>
<feature type="signal peptide" evidence="2">
    <location>
        <begin position="1"/>
        <end position="27"/>
    </location>
</feature>
<dbReference type="KEGG" id="aaqu:D3M96_15095"/>
<accession>A0A3G2HX46</accession>
<organism evidence="3 4">
    <name type="scientific">Alcaligenes aquatilis</name>
    <dbReference type="NCBI Taxonomy" id="323284"/>
    <lineage>
        <taxon>Bacteria</taxon>
        <taxon>Pseudomonadati</taxon>
        <taxon>Pseudomonadota</taxon>
        <taxon>Betaproteobacteria</taxon>
        <taxon>Burkholderiales</taxon>
        <taxon>Alcaligenaceae</taxon>
        <taxon>Alcaligenes</taxon>
    </lineage>
</organism>
<dbReference type="AlphaFoldDB" id="A0A3G2HX46"/>